<evidence type="ECO:0000313" key="3">
    <source>
        <dbReference type="Proteomes" id="UP000027135"/>
    </source>
</evidence>
<dbReference type="EMBL" id="KK852950">
    <property type="protein sequence ID" value="KDR13346.1"/>
    <property type="molecule type" value="Genomic_DNA"/>
</dbReference>
<name>A0A067QVW8_ZOONE</name>
<feature type="region of interest" description="Disordered" evidence="1">
    <location>
        <begin position="37"/>
        <end position="77"/>
    </location>
</feature>
<reference evidence="2 3" key="1">
    <citation type="journal article" date="2014" name="Nat. Commun.">
        <title>Molecular traces of alternative social organization in a termite genome.</title>
        <authorList>
            <person name="Terrapon N."/>
            <person name="Li C."/>
            <person name="Robertson H.M."/>
            <person name="Ji L."/>
            <person name="Meng X."/>
            <person name="Booth W."/>
            <person name="Chen Z."/>
            <person name="Childers C.P."/>
            <person name="Glastad K.M."/>
            <person name="Gokhale K."/>
            <person name="Gowin J."/>
            <person name="Gronenberg W."/>
            <person name="Hermansen R.A."/>
            <person name="Hu H."/>
            <person name="Hunt B.G."/>
            <person name="Huylmans A.K."/>
            <person name="Khalil S.M."/>
            <person name="Mitchell R.D."/>
            <person name="Munoz-Torres M.C."/>
            <person name="Mustard J.A."/>
            <person name="Pan H."/>
            <person name="Reese J.T."/>
            <person name="Scharf M.E."/>
            <person name="Sun F."/>
            <person name="Vogel H."/>
            <person name="Xiao J."/>
            <person name="Yang W."/>
            <person name="Yang Z."/>
            <person name="Yang Z."/>
            <person name="Zhou J."/>
            <person name="Zhu J."/>
            <person name="Brent C.S."/>
            <person name="Elsik C.G."/>
            <person name="Goodisman M.A."/>
            <person name="Liberles D.A."/>
            <person name="Roe R.M."/>
            <person name="Vargo E.L."/>
            <person name="Vilcinskas A."/>
            <person name="Wang J."/>
            <person name="Bornberg-Bauer E."/>
            <person name="Korb J."/>
            <person name="Zhang G."/>
            <person name="Liebig J."/>
        </authorList>
    </citation>
    <scope>NUCLEOTIDE SEQUENCE [LARGE SCALE GENOMIC DNA]</scope>
    <source>
        <tissue evidence="2">Whole organism</tissue>
    </source>
</reference>
<sequence length="555" mass="64516">MVSRIGWMAVVLSRQLQCPRLVASTIGQLGARLIRKLPPPRYRHPGASPKIKSKKPGDVIKTSKNKSNISRATDTPDFNFNFDRPDDDKIASFTAFSIATVAKTGGIELMLKTPEPPPKPPAPPDGYPPAPPAPPDGYPPAPPAPPDGYPPAPPAPPDGYPPAPPSPPDGYPLAPPAPPDGYPPAPPAPPEEYPLPPAPSAPPSYLISVWFEVLEHILPTFFKTLLNCLKHSYSQKIHHRPCHFHIHCSNRIQLQRKLRWNPFLIRSRNHRFRHLVHHKYQKVLNSHRGYHFDCHQALHRCWKVLSQRSVQNHFVHHQEYHKCLKEIHRNHSDLRQELHLNLFVRHQEPRKCLKEIHRNHSVRRQERRKCQKVLCCLHYVRIHFEIHLELHKYWTEHHFREFHLRSHFDFHLERHKCWTEHHFREFHLRSHFDFHLERHKCWKVLSLLQYVRVQFEIHLRLRLLEMHHQNHSVHRQEHHKFTSSLGGVPYAGAGTNETASNSPSRLHGEVLHTGVAASWYNAKDVTVWGRVPYSTPRIKNVKHFLCPQKCLKAST</sequence>
<keyword evidence="3" id="KW-1185">Reference proteome</keyword>
<feature type="region of interest" description="Disordered" evidence="1">
    <location>
        <begin position="110"/>
        <end position="196"/>
    </location>
</feature>
<dbReference type="InParanoid" id="A0A067QVW8"/>
<protein>
    <submittedName>
        <fullName evidence="2">Bile salt-activated lipase</fullName>
    </submittedName>
</protein>
<organism evidence="2 3">
    <name type="scientific">Zootermopsis nevadensis</name>
    <name type="common">Dampwood termite</name>
    <dbReference type="NCBI Taxonomy" id="136037"/>
    <lineage>
        <taxon>Eukaryota</taxon>
        <taxon>Metazoa</taxon>
        <taxon>Ecdysozoa</taxon>
        <taxon>Arthropoda</taxon>
        <taxon>Hexapoda</taxon>
        <taxon>Insecta</taxon>
        <taxon>Pterygota</taxon>
        <taxon>Neoptera</taxon>
        <taxon>Polyneoptera</taxon>
        <taxon>Dictyoptera</taxon>
        <taxon>Blattodea</taxon>
        <taxon>Blattoidea</taxon>
        <taxon>Termitoidae</taxon>
        <taxon>Termopsidae</taxon>
        <taxon>Zootermopsis</taxon>
    </lineage>
</organism>
<accession>A0A067QVW8</accession>
<gene>
    <name evidence="2" type="ORF">L798_12606</name>
</gene>
<dbReference type="Proteomes" id="UP000027135">
    <property type="component" value="Unassembled WGS sequence"/>
</dbReference>
<dbReference type="PANTHER" id="PTHR48125">
    <property type="entry name" value="LP07818P1"/>
    <property type="match status" value="1"/>
</dbReference>
<dbReference type="STRING" id="136037.A0A067QVW8"/>
<feature type="compositionally biased region" description="Pro residues" evidence="1">
    <location>
        <begin position="114"/>
        <end position="196"/>
    </location>
</feature>
<evidence type="ECO:0000256" key="1">
    <source>
        <dbReference type="SAM" id="MobiDB-lite"/>
    </source>
</evidence>
<evidence type="ECO:0000313" key="2">
    <source>
        <dbReference type="EMBL" id="KDR13346.1"/>
    </source>
</evidence>
<dbReference type="PANTHER" id="PTHR48125:SF10">
    <property type="entry name" value="OS12G0136300 PROTEIN"/>
    <property type="match status" value="1"/>
</dbReference>
<dbReference type="AlphaFoldDB" id="A0A067QVW8"/>
<proteinExistence type="predicted"/>